<dbReference type="RefSeq" id="WP_344367159.1">
    <property type="nucleotide sequence ID" value="NZ_BAAASR010000052.1"/>
</dbReference>
<comment type="caution">
    <text evidence="2">The sequence shown here is derived from an EMBL/GenBank/DDBJ whole genome shotgun (WGS) entry which is preliminary data.</text>
</comment>
<dbReference type="Proteomes" id="UP001499942">
    <property type="component" value="Unassembled WGS sequence"/>
</dbReference>
<evidence type="ECO:0000313" key="2">
    <source>
        <dbReference type="EMBL" id="GAA2519362.1"/>
    </source>
</evidence>
<protein>
    <recommendedName>
        <fullName evidence="4">Secreted protein</fullName>
    </recommendedName>
</protein>
<dbReference type="EMBL" id="BAAASR010000052">
    <property type="protein sequence ID" value="GAA2519362.1"/>
    <property type="molecule type" value="Genomic_DNA"/>
</dbReference>
<evidence type="ECO:0008006" key="4">
    <source>
        <dbReference type="Google" id="ProtNLM"/>
    </source>
</evidence>
<proteinExistence type="predicted"/>
<organism evidence="2 3">
    <name type="scientific">Streptomyces gobitricini</name>
    <dbReference type="NCBI Taxonomy" id="68211"/>
    <lineage>
        <taxon>Bacteria</taxon>
        <taxon>Bacillati</taxon>
        <taxon>Actinomycetota</taxon>
        <taxon>Actinomycetes</taxon>
        <taxon>Kitasatosporales</taxon>
        <taxon>Streptomycetaceae</taxon>
        <taxon>Streptomyces</taxon>
    </lineage>
</organism>
<dbReference type="InterPro" id="IPR028994">
    <property type="entry name" value="Integrin_alpha_N"/>
</dbReference>
<feature type="region of interest" description="Disordered" evidence="1">
    <location>
        <begin position="40"/>
        <end position="60"/>
    </location>
</feature>
<keyword evidence="3" id="KW-1185">Reference proteome</keyword>
<evidence type="ECO:0000313" key="3">
    <source>
        <dbReference type="Proteomes" id="UP001499942"/>
    </source>
</evidence>
<accession>A0ABP6ANH0</accession>
<gene>
    <name evidence="2" type="ORF">GCM10010393_60770</name>
</gene>
<evidence type="ECO:0000256" key="1">
    <source>
        <dbReference type="SAM" id="MobiDB-lite"/>
    </source>
</evidence>
<name>A0ABP6ANH0_9ACTN</name>
<sequence>MQTSAVRDLAHTHARPVHWLATAVAMAAVVAGAGMLQPGSATASQAGGIRPAAAPAPAPAPDSATVTYPLECGGASSVVAKRATGDIDGDGRPETVVAAHCRAGSGTPPSGLYVLARGTGGGAAGAARVVATLVEPAERRSVGGLAVRDGVVTAALFGYSSPDVPSCCPDQRETVKWRWEGDKFVRTAAAGSMGA</sequence>
<dbReference type="SUPFAM" id="SSF69318">
    <property type="entry name" value="Integrin alpha N-terminal domain"/>
    <property type="match status" value="1"/>
</dbReference>
<reference evidence="3" key="1">
    <citation type="journal article" date="2019" name="Int. J. Syst. Evol. Microbiol.">
        <title>The Global Catalogue of Microorganisms (GCM) 10K type strain sequencing project: providing services to taxonomists for standard genome sequencing and annotation.</title>
        <authorList>
            <consortium name="The Broad Institute Genomics Platform"/>
            <consortium name="The Broad Institute Genome Sequencing Center for Infectious Disease"/>
            <person name="Wu L."/>
            <person name="Ma J."/>
        </authorList>
    </citation>
    <scope>NUCLEOTIDE SEQUENCE [LARGE SCALE GENOMIC DNA]</scope>
    <source>
        <strain evidence="3">JCM 5062</strain>
    </source>
</reference>